<proteinExistence type="inferred from homology"/>
<protein>
    <recommendedName>
        <fullName evidence="4">Phosphatidylinositol-glycan-specific phospholipase D</fullName>
        <ecNumber evidence="3">3.1.4.50</ecNumber>
    </recommendedName>
    <alternativeName>
        <fullName evidence="10">Glycosyl-phosphatidylinositol-specific phospholipase D</fullName>
    </alternativeName>
</protein>
<evidence type="ECO:0000259" key="13">
    <source>
        <dbReference type="Pfam" id="PF00882"/>
    </source>
</evidence>
<evidence type="ECO:0000256" key="6">
    <source>
        <dbReference type="ARBA" id="ARBA00022729"/>
    </source>
</evidence>
<evidence type="ECO:0000313" key="15">
    <source>
        <dbReference type="RefSeq" id="XP_035660630.1"/>
    </source>
</evidence>
<evidence type="ECO:0000256" key="3">
    <source>
        <dbReference type="ARBA" id="ARBA00012284"/>
    </source>
</evidence>
<dbReference type="GO" id="GO:0005576">
    <property type="term" value="C:extracellular region"/>
    <property type="evidence" value="ECO:0007669"/>
    <property type="project" value="UniProtKB-SubCell"/>
</dbReference>
<dbReference type="GO" id="GO:0004621">
    <property type="term" value="F:glycosylphosphatidylinositol phospholipase D activity"/>
    <property type="evidence" value="ECO:0007669"/>
    <property type="project" value="UniProtKB-EC"/>
</dbReference>
<evidence type="ECO:0000313" key="14">
    <source>
        <dbReference type="Proteomes" id="UP000001554"/>
    </source>
</evidence>
<keyword evidence="14" id="KW-1185">Reference proteome</keyword>
<organism evidence="14 15">
    <name type="scientific">Branchiostoma floridae</name>
    <name type="common">Florida lancelet</name>
    <name type="synonym">Amphioxus</name>
    <dbReference type="NCBI Taxonomy" id="7739"/>
    <lineage>
        <taxon>Eukaryota</taxon>
        <taxon>Metazoa</taxon>
        <taxon>Chordata</taxon>
        <taxon>Cephalochordata</taxon>
        <taxon>Leptocardii</taxon>
        <taxon>Amphioxiformes</taxon>
        <taxon>Branchiostomatidae</taxon>
        <taxon>Branchiostoma</taxon>
    </lineage>
</organism>
<dbReference type="SUPFAM" id="SSF69318">
    <property type="entry name" value="Integrin alpha N-terminal domain"/>
    <property type="match status" value="1"/>
</dbReference>
<evidence type="ECO:0000256" key="1">
    <source>
        <dbReference type="ARBA" id="ARBA00004613"/>
    </source>
</evidence>
<dbReference type="GeneID" id="118405295"/>
<evidence type="ECO:0000256" key="11">
    <source>
        <dbReference type="ARBA" id="ARBA00093237"/>
    </source>
</evidence>
<dbReference type="PROSITE" id="PS51470">
    <property type="entry name" value="FG_GAP"/>
    <property type="match status" value="4"/>
</dbReference>
<keyword evidence="6" id="KW-0732">Signal</keyword>
<reference evidence="14" key="1">
    <citation type="journal article" date="2020" name="Nat. Ecol. Evol.">
        <title>Deeply conserved synteny resolves early events in vertebrate evolution.</title>
        <authorList>
            <person name="Simakov O."/>
            <person name="Marletaz F."/>
            <person name="Yue J.X."/>
            <person name="O'Connell B."/>
            <person name="Jenkins J."/>
            <person name="Brandt A."/>
            <person name="Calef R."/>
            <person name="Tung C.H."/>
            <person name="Huang T.K."/>
            <person name="Schmutz J."/>
            <person name="Satoh N."/>
            <person name="Yu J.K."/>
            <person name="Putnam N.H."/>
            <person name="Green R.E."/>
            <person name="Rokhsar D.S."/>
        </authorList>
    </citation>
    <scope>NUCLEOTIDE SEQUENCE [LARGE SCALE GENOMIC DNA]</scope>
    <source>
        <strain evidence="14">S238N-H82</strain>
    </source>
</reference>
<dbReference type="InterPro" id="IPR029002">
    <property type="entry name" value="PLPC/GPLD1"/>
</dbReference>
<dbReference type="Pfam" id="PF00882">
    <property type="entry name" value="Zn_dep_PLPC"/>
    <property type="match status" value="1"/>
</dbReference>
<evidence type="ECO:0000256" key="4">
    <source>
        <dbReference type="ARBA" id="ARBA00015988"/>
    </source>
</evidence>
<comment type="similarity">
    <text evidence="2">Belongs to the GPLD1 family.</text>
</comment>
<evidence type="ECO:0000256" key="2">
    <source>
        <dbReference type="ARBA" id="ARBA00008652"/>
    </source>
</evidence>
<keyword evidence="9" id="KW-0325">Glycoprotein</keyword>
<dbReference type="RefSeq" id="XP_035660630.1">
    <property type="nucleotide sequence ID" value="XM_035804737.1"/>
</dbReference>
<evidence type="ECO:0000256" key="5">
    <source>
        <dbReference type="ARBA" id="ARBA00022525"/>
    </source>
</evidence>
<evidence type="ECO:0000256" key="7">
    <source>
        <dbReference type="ARBA" id="ARBA00022737"/>
    </source>
</evidence>
<evidence type="ECO:0000256" key="10">
    <source>
        <dbReference type="ARBA" id="ARBA00029753"/>
    </source>
</evidence>
<dbReference type="Pfam" id="PF01839">
    <property type="entry name" value="FG-GAP"/>
    <property type="match status" value="4"/>
</dbReference>
<dbReference type="AlphaFoldDB" id="A0A9J7HLU7"/>
<keyword evidence="7" id="KW-0677">Repeat</keyword>
<dbReference type="EC" id="3.1.4.50" evidence="3"/>
<evidence type="ECO:0000256" key="8">
    <source>
        <dbReference type="ARBA" id="ARBA00022801"/>
    </source>
</evidence>
<dbReference type="InterPro" id="IPR028994">
    <property type="entry name" value="Integrin_alpha_N"/>
</dbReference>
<dbReference type="InterPro" id="IPR001028">
    <property type="entry name" value="Gprt_PLipase_D"/>
</dbReference>
<dbReference type="PRINTS" id="PR00718">
    <property type="entry name" value="PHPHLIPASED"/>
</dbReference>
<accession>A0A9J7HLU7</accession>
<feature type="repeat" description="FG-GAP" evidence="12">
    <location>
        <begin position="711"/>
        <end position="777"/>
    </location>
</feature>
<reference evidence="15" key="2">
    <citation type="submission" date="2025-08" db="UniProtKB">
        <authorList>
            <consortium name="RefSeq"/>
        </authorList>
    </citation>
    <scope>IDENTIFICATION</scope>
    <source>
        <strain evidence="15">S238N-H82</strain>
        <tissue evidence="15">Testes</tissue>
    </source>
</reference>
<dbReference type="PANTHER" id="PTHR23221:SF7">
    <property type="entry name" value="PHOSPHATIDYLINOSITOL-GLYCAN-SPECIFIC PHOSPHOLIPASE D"/>
    <property type="match status" value="1"/>
</dbReference>
<dbReference type="InterPro" id="IPR013519">
    <property type="entry name" value="Int_alpha_beta-p"/>
</dbReference>
<dbReference type="PANTHER" id="PTHR23221">
    <property type="entry name" value="GLYCOSYLPHOSPHATIDYLINOSITOL PHOSPHOLIPASE D"/>
    <property type="match status" value="1"/>
</dbReference>
<feature type="repeat" description="FG-GAP" evidence="12">
    <location>
        <begin position="450"/>
        <end position="511"/>
    </location>
</feature>
<comment type="subcellular location">
    <subcellularLocation>
        <location evidence="1">Secreted</location>
    </subcellularLocation>
</comment>
<evidence type="ECO:0000256" key="9">
    <source>
        <dbReference type="ARBA" id="ARBA00023180"/>
    </source>
</evidence>
<comment type="catalytic activity">
    <reaction evidence="11">
        <text>a 6-(alpha-D-glucosaminyl)-1-(1,2-diacyl-sn-glycero-3-phospho)-1D-myo-inositol + H2O = 6-(alpha-D-glucosaminyl)-1D-myo-inositol + a 1,2-diacyl-sn-glycero-3-phosphate + H(+)</text>
        <dbReference type="Rhea" id="RHEA:10832"/>
        <dbReference type="ChEBI" id="CHEBI:15377"/>
        <dbReference type="ChEBI" id="CHEBI:15378"/>
        <dbReference type="ChEBI" id="CHEBI:57997"/>
        <dbReference type="ChEBI" id="CHEBI:58608"/>
        <dbReference type="ChEBI" id="CHEBI:58700"/>
        <dbReference type="EC" id="3.1.4.50"/>
    </reaction>
</comment>
<dbReference type="InterPro" id="IPR013517">
    <property type="entry name" value="FG-GAP"/>
</dbReference>
<feature type="repeat" description="FG-GAP" evidence="12">
    <location>
        <begin position="380"/>
        <end position="441"/>
    </location>
</feature>
<name>A0A9J7HLU7_BRAFL</name>
<feature type="domain" description="Phospholipase C/D" evidence="13">
    <location>
        <begin position="48"/>
        <end position="228"/>
    </location>
</feature>
<gene>
    <name evidence="15" type="primary">LOC118405295</name>
</gene>
<dbReference type="FunFam" id="2.130.10.130:FF:000016">
    <property type="entry name" value="Phosphatidylinositol-glycan-specific phospholipase D"/>
    <property type="match status" value="1"/>
</dbReference>
<dbReference type="SMART" id="SM00191">
    <property type="entry name" value="Int_alpha"/>
    <property type="match status" value="4"/>
</dbReference>
<dbReference type="Proteomes" id="UP000001554">
    <property type="component" value="Chromosome 2"/>
</dbReference>
<dbReference type="Gene3D" id="2.130.10.130">
    <property type="entry name" value="Integrin alpha, N-terminal"/>
    <property type="match status" value="2"/>
</dbReference>
<sequence length="845" mass="93150">MVQSWGVAVHTGYILETRTFRGTGVYNTQSSDNTEKCLPPDFKHGHRAMFNFNSTSEKIDYNKLLLKHQDAFQAGNVYPDTYYDSLCKKGKFHSVSEDTHWSEFLNVTITHIRQKYPQPWNEATEKLVVFLLGVVSHQVADISWHSLGIDQGFLSTMGDVNFHGSFSNAHTVGDPGGDVVGVFEWDLAYIHTISEWYIPVQDLVDIYREFYGKSIMDASTVEECTALMFLGRIGERLLFSKAFPELSRTSPFLIEEFQTYFLGGVDDMAVWTANIWNNAIYMLDHGMSACSVPHNPLYIRCNADHIPVPQNDREKNGFYLRPNIGDLTLADVTIRRTDRGVYLRPGRKLKDRLLSFEKSSLLNHKGGFHGNAINDDGLTSPDATYTSSMPYARLGWSLASGDLDGDGQPDLVIGAPGYGSPGNQQHGAVYVIYSTRDGQLPTRDLDVDKEANIVLYGKEPNGRFGSAVAVVDLNKDGVNDLAVSAPSVGSPFLNYTGEVYVYLGPLKAGFSSQEPSIRLTCKEIYCNLGWTLSGEDMNQDGAADLLIGSPYAPAGGHQRGFVGLLYAKHSLKESKVPLTAENLDWRVNGTQDYEWFGMRVLGLHREGIPSQVLVSSPTWRQCARKNCSYSENDTQSVGRVSVYAPPSSVPHEKSVDGTSEFGKFGQAVATESPSKTNTNLNIAYGSPTAGVTEKSKDGRGSVMLVNAQTGERVKRLCGDRDYSRYGWDVAFADVDMDGKDEFLVSAPLRTDDPTEELYGGEEGRVYIYDGGMDSYQTMDDSCQQAQTLATLGTEEAKSHFGSALAALRYHDKANVVVSAVRSSKAARLAGAVHVFTFTKTGSRLH</sequence>
<keyword evidence="8" id="KW-0378">Hydrolase</keyword>
<evidence type="ECO:0000256" key="12">
    <source>
        <dbReference type="PROSITE-ProRule" id="PRU00803"/>
    </source>
</evidence>
<feature type="repeat" description="FG-GAP" evidence="12">
    <location>
        <begin position="514"/>
        <end position="574"/>
    </location>
</feature>
<keyword evidence="5" id="KW-0964">Secreted</keyword>